<dbReference type="SUPFAM" id="SSF69000">
    <property type="entry name" value="FAD-dependent thiol oxidase"/>
    <property type="match status" value="1"/>
</dbReference>
<feature type="domain" description="ERV/ALR sulfhydryl oxidase" evidence="8">
    <location>
        <begin position="1"/>
        <end position="103"/>
    </location>
</feature>
<dbReference type="GeneID" id="18501210"/>
<organism evidence="9 10">
    <name type="scientific">Invertebrate iridescent virus 30</name>
    <dbReference type="NCBI Taxonomy" id="345585"/>
    <lineage>
        <taxon>Viruses</taxon>
        <taxon>Varidnaviria</taxon>
        <taxon>Bamfordvirae</taxon>
        <taxon>Nucleocytoviricota</taxon>
        <taxon>Megaviricetes</taxon>
        <taxon>Pimascovirales</taxon>
        <taxon>Pimascovirales incertae sedis</taxon>
        <taxon>Iridoviridae</taxon>
        <taxon>Betairidovirinae</taxon>
        <taxon>Chloriridovirus</taxon>
        <taxon>Chloriridovirus simulium1</taxon>
        <taxon>Invertebrate iridescent virus 22</taxon>
    </lineage>
</organism>
<dbReference type="InterPro" id="IPR036774">
    <property type="entry name" value="ERV/ALR_sulphydryl_oxid_sf"/>
</dbReference>
<dbReference type="Pfam" id="PF04777">
    <property type="entry name" value="Evr1_Alr"/>
    <property type="match status" value="1"/>
</dbReference>
<keyword evidence="2 7" id="KW-0285">Flavoprotein</keyword>
<feature type="transmembrane region" description="Helical" evidence="7">
    <location>
        <begin position="136"/>
        <end position="154"/>
    </location>
</feature>
<evidence type="ECO:0000313" key="9">
    <source>
        <dbReference type="EMBL" id="CCV02210.1"/>
    </source>
</evidence>
<keyword evidence="7" id="KW-1133">Transmembrane helix</keyword>
<evidence type="ECO:0000256" key="1">
    <source>
        <dbReference type="ARBA" id="ARBA00001974"/>
    </source>
</evidence>
<dbReference type="KEGG" id="vg:18501210"/>
<dbReference type="PANTHER" id="PTHR12645:SF0">
    <property type="entry name" value="FAD-LINKED SULFHYDRYL OXIDASE ALR"/>
    <property type="match status" value="1"/>
</dbReference>
<dbReference type="PROSITE" id="PS51324">
    <property type="entry name" value="ERV_ALR"/>
    <property type="match status" value="1"/>
</dbReference>
<dbReference type="EMBL" id="HF920636">
    <property type="protein sequence ID" value="CCV02210.1"/>
    <property type="molecule type" value="Genomic_DNA"/>
</dbReference>
<keyword evidence="7" id="KW-0812">Transmembrane</keyword>
<gene>
    <name evidence="9" type="primary">015L</name>
    <name evidence="9" type="ORF">IIV30_015L</name>
</gene>
<dbReference type="RefSeq" id="YP_009010309.1">
    <property type="nucleotide sequence ID" value="NC_023611.1"/>
</dbReference>
<dbReference type="GO" id="GO:0016971">
    <property type="term" value="F:flavin-dependent sulfhydryl oxidase activity"/>
    <property type="evidence" value="ECO:0007669"/>
    <property type="project" value="InterPro"/>
</dbReference>
<dbReference type="InterPro" id="IPR039799">
    <property type="entry name" value="ALR/ERV"/>
</dbReference>
<reference evidence="9 10" key="1">
    <citation type="submission" date="2013-03" db="EMBL/GenBank/DDBJ databases">
        <title>Genomic and evolutionary features of invertebrate iridoviruse.</title>
        <authorList>
            <person name="Piegu B."/>
            <person name="Guizard S."/>
            <person name="Bideshi D."/>
            <person name="Spears T."/>
            <person name="Federici B."/>
            <person name="Bigot Y."/>
        </authorList>
    </citation>
    <scope>NUCLEOTIDE SEQUENCE [LARGE SCALE GENOMIC DNA]</scope>
</reference>
<evidence type="ECO:0000256" key="7">
    <source>
        <dbReference type="RuleBase" id="RU371123"/>
    </source>
</evidence>
<dbReference type="Gene3D" id="1.20.120.310">
    <property type="entry name" value="ERV/ALR sulfhydryl oxidase domain"/>
    <property type="match status" value="1"/>
</dbReference>
<dbReference type="EC" id="1.8.3.2" evidence="7"/>
<keyword evidence="5" id="KW-1015">Disulfide bond</keyword>
<sequence length="155" mass="18071">MNLEPSIWGPHFWNTFHFISSTYDNKPNQSIKLTMKNFIQSIPVFLPCKECQDHAFDFLSSSNLDKIVENRKELFTFFFNFHNSVNLRLKKPLMKIEDALKKYYIPVEEYHLYLSSKKIIGPIFGSVENVGSAKSVGFPLLILMVIIIIVFTIFK</sequence>
<name>W8W2H4_9VIRU</name>
<protein>
    <recommendedName>
        <fullName evidence="7">Sulfhydryl oxidase</fullName>
        <ecNumber evidence="7">1.8.3.2</ecNumber>
    </recommendedName>
</protein>
<comment type="catalytic activity">
    <reaction evidence="6 7">
        <text>2 R'C(R)SH + O2 = R'C(R)S-S(R)CR' + H2O2</text>
        <dbReference type="Rhea" id="RHEA:17357"/>
        <dbReference type="ChEBI" id="CHEBI:15379"/>
        <dbReference type="ChEBI" id="CHEBI:16240"/>
        <dbReference type="ChEBI" id="CHEBI:16520"/>
        <dbReference type="ChEBI" id="CHEBI:17412"/>
        <dbReference type="EC" id="1.8.3.2"/>
    </reaction>
</comment>
<accession>W8W2H4</accession>
<dbReference type="OrthoDB" id="14873at10239"/>
<keyword evidence="4 7" id="KW-0560">Oxidoreductase</keyword>
<keyword evidence="3 7" id="KW-0274">FAD</keyword>
<evidence type="ECO:0000313" key="10">
    <source>
        <dbReference type="Proteomes" id="UP000136450"/>
    </source>
</evidence>
<evidence type="ECO:0000256" key="5">
    <source>
        <dbReference type="ARBA" id="ARBA00023157"/>
    </source>
</evidence>
<dbReference type="InterPro" id="IPR017905">
    <property type="entry name" value="ERV/ALR_sulphydryl_oxidase"/>
</dbReference>
<dbReference type="PANTHER" id="PTHR12645">
    <property type="entry name" value="ALR/ERV"/>
    <property type="match status" value="1"/>
</dbReference>
<evidence type="ECO:0000256" key="2">
    <source>
        <dbReference type="ARBA" id="ARBA00022630"/>
    </source>
</evidence>
<keyword evidence="7" id="KW-0472">Membrane</keyword>
<comment type="cofactor">
    <cofactor evidence="1 7">
        <name>FAD</name>
        <dbReference type="ChEBI" id="CHEBI:57692"/>
    </cofactor>
</comment>
<dbReference type="Proteomes" id="UP000136450">
    <property type="component" value="Segment"/>
</dbReference>
<evidence type="ECO:0000256" key="3">
    <source>
        <dbReference type="ARBA" id="ARBA00022827"/>
    </source>
</evidence>
<dbReference type="GO" id="GO:0050660">
    <property type="term" value="F:flavin adenine dinucleotide binding"/>
    <property type="evidence" value="ECO:0007669"/>
    <property type="project" value="TreeGrafter"/>
</dbReference>
<evidence type="ECO:0000259" key="8">
    <source>
        <dbReference type="PROSITE" id="PS51324"/>
    </source>
</evidence>
<evidence type="ECO:0000256" key="4">
    <source>
        <dbReference type="ARBA" id="ARBA00023002"/>
    </source>
</evidence>
<evidence type="ECO:0000256" key="6">
    <source>
        <dbReference type="ARBA" id="ARBA00048864"/>
    </source>
</evidence>
<proteinExistence type="predicted"/>